<organism evidence="2 3">
    <name type="scientific">Parasitella parasitica</name>
    <dbReference type="NCBI Taxonomy" id="35722"/>
    <lineage>
        <taxon>Eukaryota</taxon>
        <taxon>Fungi</taxon>
        <taxon>Fungi incertae sedis</taxon>
        <taxon>Mucoromycota</taxon>
        <taxon>Mucoromycotina</taxon>
        <taxon>Mucoromycetes</taxon>
        <taxon>Mucorales</taxon>
        <taxon>Mucorineae</taxon>
        <taxon>Mucoraceae</taxon>
        <taxon>Parasitella</taxon>
    </lineage>
</organism>
<sequence>MQSNIDWILSKWKEDTVFPALAFAQNSGCENMSSCVRAFEQAVIAIGGYNIKKSRPQKNCILWARKIQAKAKETLDTISVRRFFYLKTREHHMTTKKCLKVQLKKRTTEAELSMLEGSLSSSNSVAEAPSSSDNNNNGNIMTAAPSLNSSGSVLEVAPSSFSTSANLSSAESSPPVSNGELMLESMFEKLDPAKKWILSTGKCVDNELYMFGLQCTHDHPSKSLIMDPDDANYTKYNVFTPAELEEIRTYNEKKLPLMTSDLKNHLLAFNKSNAKDIRNVLKANNTFDDKFDSDEDWINCTMYSILRQYEAGNMMKPHCESWFQSHIWSMIENAFDVFKDVDAVVGESVSHASRKRKNANRHISSLGKMDPVQFGHRLDMIFRQNVADQSEAMEFGGSEAGIKDSGGCGTKYLYERMYKLPRALKDMLDRLYENMPNTYHLQYNQLRTVGFIHSGLNSQMISLDRPTMYSLF</sequence>
<feature type="region of interest" description="Disordered" evidence="1">
    <location>
        <begin position="115"/>
        <end position="144"/>
    </location>
</feature>
<evidence type="ECO:0000313" key="3">
    <source>
        <dbReference type="Proteomes" id="UP000054107"/>
    </source>
</evidence>
<accession>A0A0B7N5R5</accession>
<gene>
    <name evidence="2" type="primary">PARPA_07813.1 scaffold 30874</name>
</gene>
<dbReference type="AlphaFoldDB" id="A0A0B7N5R5"/>
<feature type="compositionally biased region" description="Low complexity" evidence="1">
    <location>
        <begin position="115"/>
        <end position="132"/>
    </location>
</feature>
<protein>
    <submittedName>
        <fullName evidence="2">Uncharacterized protein</fullName>
    </submittedName>
</protein>
<evidence type="ECO:0000256" key="1">
    <source>
        <dbReference type="SAM" id="MobiDB-lite"/>
    </source>
</evidence>
<reference evidence="2 3" key="1">
    <citation type="submission" date="2014-09" db="EMBL/GenBank/DDBJ databases">
        <authorList>
            <person name="Ellenberger Sabrina"/>
        </authorList>
    </citation>
    <scope>NUCLEOTIDE SEQUENCE [LARGE SCALE GENOMIC DNA]</scope>
    <source>
        <strain evidence="2 3">CBS 412.66</strain>
    </source>
</reference>
<proteinExistence type="predicted"/>
<name>A0A0B7N5R5_9FUNG</name>
<dbReference type="Proteomes" id="UP000054107">
    <property type="component" value="Unassembled WGS sequence"/>
</dbReference>
<dbReference type="OrthoDB" id="2427805at2759"/>
<keyword evidence="3" id="KW-1185">Reference proteome</keyword>
<evidence type="ECO:0000313" key="2">
    <source>
        <dbReference type="EMBL" id="CEP13683.1"/>
    </source>
</evidence>
<dbReference type="EMBL" id="LN730505">
    <property type="protein sequence ID" value="CEP13683.1"/>
    <property type="molecule type" value="Genomic_DNA"/>
</dbReference>
<feature type="compositionally biased region" description="Polar residues" evidence="1">
    <location>
        <begin position="133"/>
        <end position="144"/>
    </location>
</feature>